<comment type="caution">
    <text evidence="10">The sequence shown here is derived from an EMBL/GenBank/DDBJ whole genome shotgun (WGS) entry which is preliminary data.</text>
</comment>
<sequence length="359" mass="40563">MIIPALIKRIIIQTIRDKRTLALMMIAPLILLTLVNFLFNSNNKSTLNVGVYNTSESFNKDLEANDINIIKYDDTENIKDKITSDSLKAFISKDNDKLNITYENSTPSDSTQIKAKVQGTLAKEQLDLLSSKVSQVSGKAAMQQKPISIENSYVYGDENLSFFDTLSPILIGFFVFFFVFLISGISLLKERTSKTLEKLLSTPIKRSDIVFGYLLGYGIFAIIQTVIVVLFSIYVLNIRMEGNIFLVLLTNIIIAFVALSLGILLSTFANSEFQMMQFIPVVVIPQIFFTGLIPIETMSNWLQYFAHIMPLYYGAQALQGIMVKAYTFSDLQFYLSILLLFAVVFSLLNILGLKRYRKI</sequence>
<feature type="transmembrane region" description="Helical" evidence="8">
    <location>
        <begin position="169"/>
        <end position="188"/>
    </location>
</feature>
<dbReference type="Proteomes" id="UP000623681">
    <property type="component" value="Unassembled WGS sequence"/>
</dbReference>
<feature type="domain" description="ABC transmembrane type-2" evidence="9">
    <location>
        <begin position="131"/>
        <end position="356"/>
    </location>
</feature>
<dbReference type="GO" id="GO:0005886">
    <property type="term" value="C:plasma membrane"/>
    <property type="evidence" value="ECO:0007669"/>
    <property type="project" value="UniProtKB-SubCell"/>
</dbReference>
<evidence type="ECO:0000256" key="1">
    <source>
        <dbReference type="ARBA" id="ARBA00004651"/>
    </source>
</evidence>
<evidence type="ECO:0000256" key="8">
    <source>
        <dbReference type="SAM" id="Phobius"/>
    </source>
</evidence>
<dbReference type="PANTHER" id="PTHR30294">
    <property type="entry name" value="MEMBRANE COMPONENT OF ABC TRANSPORTER YHHJ-RELATED"/>
    <property type="match status" value="1"/>
</dbReference>
<name>A0A937K6G2_9CLOT</name>
<dbReference type="InterPro" id="IPR047817">
    <property type="entry name" value="ABC2_TM_bact-type"/>
</dbReference>
<reference evidence="10" key="1">
    <citation type="submission" date="2021-01" db="EMBL/GenBank/DDBJ databases">
        <title>Genome public.</title>
        <authorList>
            <person name="Liu C."/>
            <person name="Sun Q."/>
        </authorList>
    </citation>
    <scope>NUCLEOTIDE SEQUENCE</scope>
    <source>
        <strain evidence="10">YIM B02565</strain>
    </source>
</reference>
<feature type="transmembrane region" description="Helical" evidence="8">
    <location>
        <begin position="242"/>
        <end position="266"/>
    </location>
</feature>
<feature type="transmembrane region" description="Helical" evidence="8">
    <location>
        <begin position="21"/>
        <end position="39"/>
    </location>
</feature>
<keyword evidence="7 8" id="KW-0472">Membrane</keyword>
<proteinExistence type="inferred from homology"/>
<dbReference type="Pfam" id="PF12698">
    <property type="entry name" value="ABC2_membrane_3"/>
    <property type="match status" value="1"/>
</dbReference>
<gene>
    <name evidence="10" type="ORF">JK634_18140</name>
</gene>
<evidence type="ECO:0000256" key="5">
    <source>
        <dbReference type="ARBA" id="ARBA00022692"/>
    </source>
</evidence>
<evidence type="ECO:0000313" key="10">
    <source>
        <dbReference type="EMBL" id="MBL4933705.1"/>
    </source>
</evidence>
<evidence type="ECO:0000256" key="2">
    <source>
        <dbReference type="ARBA" id="ARBA00007783"/>
    </source>
</evidence>
<feature type="transmembrane region" description="Helical" evidence="8">
    <location>
        <begin position="209"/>
        <end position="236"/>
    </location>
</feature>
<comment type="similarity">
    <text evidence="2">Belongs to the ABC-2 integral membrane protein family.</text>
</comment>
<evidence type="ECO:0000313" key="11">
    <source>
        <dbReference type="Proteomes" id="UP000623681"/>
    </source>
</evidence>
<accession>A0A937K6G2</accession>
<dbReference type="GO" id="GO:0140359">
    <property type="term" value="F:ABC-type transporter activity"/>
    <property type="evidence" value="ECO:0007669"/>
    <property type="project" value="InterPro"/>
</dbReference>
<evidence type="ECO:0000256" key="7">
    <source>
        <dbReference type="ARBA" id="ARBA00023136"/>
    </source>
</evidence>
<dbReference type="InterPro" id="IPR051449">
    <property type="entry name" value="ABC-2_transporter_component"/>
</dbReference>
<feature type="transmembrane region" description="Helical" evidence="8">
    <location>
        <begin position="333"/>
        <end position="353"/>
    </location>
</feature>
<keyword evidence="6 8" id="KW-1133">Transmembrane helix</keyword>
<dbReference type="InterPro" id="IPR013525">
    <property type="entry name" value="ABC2_TM"/>
</dbReference>
<evidence type="ECO:0000256" key="3">
    <source>
        <dbReference type="ARBA" id="ARBA00022448"/>
    </source>
</evidence>
<evidence type="ECO:0000259" key="9">
    <source>
        <dbReference type="PROSITE" id="PS51012"/>
    </source>
</evidence>
<dbReference type="PROSITE" id="PS51012">
    <property type="entry name" value="ABC_TM2"/>
    <property type="match status" value="1"/>
</dbReference>
<dbReference type="AlphaFoldDB" id="A0A937K6G2"/>
<feature type="transmembrane region" description="Helical" evidence="8">
    <location>
        <begin position="278"/>
        <end position="295"/>
    </location>
</feature>
<dbReference type="RefSeq" id="WP_202769142.1">
    <property type="nucleotide sequence ID" value="NZ_JAESWA010000027.1"/>
</dbReference>
<comment type="subcellular location">
    <subcellularLocation>
        <location evidence="1">Cell membrane</location>
        <topology evidence="1">Multi-pass membrane protein</topology>
    </subcellularLocation>
</comment>
<keyword evidence="3" id="KW-0813">Transport</keyword>
<keyword evidence="11" id="KW-1185">Reference proteome</keyword>
<evidence type="ECO:0000256" key="4">
    <source>
        <dbReference type="ARBA" id="ARBA00022475"/>
    </source>
</evidence>
<organism evidence="10 11">
    <name type="scientific">Clostridium paridis</name>
    <dbReference type="NCBI Taxonomy" id="2803863"/>
    <lineage>
        <taxon>Bacteria</taxon>
        <taxon>Bacillati</taxon>
        <taxon>Bacillota</taxon>
        <taxon>Clostridia</taxon>
        <taxon>Eubacteriales</taxon>
        <taxon>Clostridiaceae</taxon>
        <taxon>Clostridium</taxon>
    </lineage>
</organism>
<protein>
    <submittedName>
        <fullName evidence="10">ABC transporter permease</fullName>
    </submittedName>
</protein>
<dbReference type="EMBL" id="JAESWA010000027">
    <property type="protein sequence ID" value="MBL4933705.1"/>
    <property type="molecule type" value="Genomic_DNA"/>
</dbReference>
<dbReference type="PANTHER" id="PTHR30294:SF38">
    <property type="entry name" value="TRANSPORT PERMEASE PROTEIN"/>
    <property type="match status" value="1"/>
</dbReference>
<keyword evidence="5 8" id="KW-0812">Transmembrane</keyword>
<evidence type="ECO:0000256" key="6">
    <source>
        <dbReference type="ARBA" id="ARBA00022989"/>
    </source>
</evidence>
<keyword evidence="4" id="KW-1003">Cell membrane</keyword>